<protein>
    <recommendedName>
        <fullName evidence="1">Putative restriction endonuclease domain-containing protein</fullName>
    </recommendedName>
</protein>
<feature type="domain" description="Putative restriction endonuclease" evidence="1">
    <location>
        <begin position="35"/>
        <end position="169"/>
    </location>
</feature>
<dbReference type="InterPro" id="IPR011335">
    <property type="entry name" value="Restrct_endonuc-II-like"/>
</dbReference>
<dbReference type="InterPro" id="IPR012296">
    <property type="entry name" value="Nuclease_put_TT1808"/>
</dbReference>
<dbReference type="AlphaFoldDB" id="A0A7Z9E2A6"/>
<evidence type="ECO:0000313" key="2">
    <source>
        <dbReference type="EMBL" id="VXD23308.1"/>
    </source>
</evidence>
<dbReference type="SUPFAM" id="SSF52980">
    <property type="entry name" value="Restriction endonuclease-like"/>
    <property type="match status" value="1"/>
</dbReference>
<dbReference type="InterPro" id="IPR008538">
    <property type="entry name" value="Uma2"/>
</dbReference>
<dbReference type="PANTHER" id="PTHR34107">
    <property type="entry name" value="SLL0198 PROTEIN-RELATED"/>
    <property type="match status" value="1"/>
</dbReference>
<dbReference type="OrthoDB" id="517930at2"/>
<keyword evidence="3" id="KW-1185">Reference proteome</keyword>
<reference evidence="2" key="1">
    <citation type="submission" date="2019-10" db="EMBL/GenBank/DDBJ databases">
        <authorList>
            <consortium name="Genoscope - CEA"/>
            <person name="William W."/>
        </authorList>
    </citation>
    <scope>NUCLEOTIDE SEQUENCE [LARGE SCALE GENOMIC DNA]</scope>
    <source>
        <strain evidence="2">BBR_PRJEB10992</strain>
    </source>
</reference>
<dbReference type="Pfam" id="PF05685">
    <property type="entry name" value="Uma2"/>
    <property type="match status" value="1"/>
</dbReference>
<evidence type="ECO:0000313" key="3">
    <source>
        <dbReference type="Proteomes" id="UP000184550"/>
    </source>
</evidence>
<proteinExistence type="predicted"/>
<dbReference type="Proteomes" id="UP000184550">
    <property type="component" value="Unassembled WGS sequence"/>
</dbReference>
<name>A0A7Z9E2A6_9CYAN</name>
<organism evidence="2 3">
    <name type="scientific">Planktothrix serta PCC 8927</name>
    <dbReference type="NCBI Taxonomy" id="671068"/>
    <lineage>
        <taxon>Bacteria</taxon>
        <taxon>Bacillati</taxon>
        <taxon>Cyanobacteriota</taxon>
        <taxon>Cyanophyceae</taxon>
        <taxon>Oscillatoriophycideae</taxon>
        <taxon>Oscillatoriales</taxon>
        <taxon>Microcoleaceae</taxon>
        <taxon>Planktothrix</taxon>
    </lineage>
</organism>
<accession>A0A7Z9E2A6</accession>
<dbReference type="PANTHER" id="PTHR34107:SF1">
    <property type="entry name" value="SLL0198 PROTEIN"/>
    <property type="match status" value="1"/>
</dbReference>
<dbReference type="RefSeq" id="WP_083625457.1">
    <property type="nucleotide sequence ID" value="NZ_LR734879.1"/>
</dbReference>
<dbReference type="EMBL" id="CZCU02000155">
    <property type="protein sequence ID" value="VXD23308.1"/>
    <property type="molecule type" value="Genomic_DNA"/>
</dbReference>
<gene>
    <name evidence="2" type="ORF">PL8927_780015</name>
</gene>
<comment type="caution">
    <text evidence="2">The sequence shown here is derived from an EMBL/GenBank/DDBJ whole genome shotgun (WGS) entry which is preliminary data.</text>
</comment>
<evidence type="ECO:0000259" key="1">
    <source>
        <dbReference type="Pfam" id="PF05685"/>
    </source>
</evidence>
<sequence>MNESLEQIIRRKIQYLPPEHQEEVLSFIEFLEEGHCLIEGHLCEIINRFYQRQKIAQAFLKLPCHFGGKTIIPDISVFRCDRIPVISSGENYQELTIYPDWSIEILSLQQNPTKILGNLLYSSEYGTELGWLIDPVEATVLVVLPEQRVQLLQGEAKLPVLPGIDLNLTVDQVLDWSIIEY</sequence>
<dbReference type="Gene3D" id="3.90.1570.10">
    <property type="entry name" value="tt1808, chain A"/>
    <property type="match status" value="1"/>
</dbReference>
<dbReference type="CDD" id="cd06260">
    <property type="entry name" value="DUF820-like"/>
    <property type="match status" value="1"/>
</dbReference>